<proteinExistence type="predicted"/>
<evidence type="ECO:0000313" key="2">
    <source>
        <dbReference type="Proteomes" id="UP000499080"/>
    </source>
</evidence>
<dbReference type="EMBL" id="BGPR01002515">
    <property type="protein sequence ID" value="GBM74780.1"/>
    <property type="molecule type" value="Genomic_DNA"/>
</dbReference>
<gene>
    <name evidence="1" type="ORF">AVEN_249397_1</name>
</gene>
<dbReference type="AlphaFoldDB" id="A0A4Y2IB73"/>
<accession>A0A4Y2IB73</accession>
<organism evidence="1 2">
    <name type="scientific">Araneus ventricosus</name>
    <name type="common">Orbweaver spider</name>
    <name type="synonym">Epeira ventricosa</name>
    <dbReference type="NCBI Taxonomy" id="182803"/>
    <lineage>
        <taxon>Eukaryota</taxon>
        <taxon>Metazoa</taxon>
        <taxon>Ecdysozoa</taxon>
        <taxon>Arthropoda</taxon>
        <taxon>Chelicerata</taxon>
        <taxon>Arachnida</taxon>
        <taxon>Araneae</taxon>
        <taxon>Araneomorphae</taxon>
        <taxon>Entelegynae</taxon>
        <taxon>Araneoidea</taxon>
        <taxon>Araneidae</taxon>
        <taxon>Araneus</taxon>
    </lineage>
</organism>
<name>A0A4Y2IB73_ARAVE</name>
<reference evidence="1 2" key="1">
    <citation type="journal article" date="2019" name="Sci. Rep.">
        <title>Orb-weaving spider Araneus ventricosus genome elucidates the spidroin gene catalogue.</title>
        <authorList>
            <person name="Kono N."/>
            <person name="Nakamura H."/>
            <person name="Ohtoshi R."/>
            <person name="Moran D.A.P."/>
            <person name="Shinohara A."/>
            <person name="Yoshida Y."/>
            <person name="Fujiwara M."/>
            <person name="Mori M."/>
            <person name="Tomita M."/>
            <person name="Arakawa K."/>
        </authorList>
    </citation>
    <scope>NUCLEOTIDE SEQUENCE [LARGE SCALE GENOMIC DNA]</scope>
</reference>
<sequence>MRKRLTRNPLAMNHRHLSTLSILFLTGRLRSRRKTLSLSPPPSLRSDDHSHSWIHGEEFRHADVDAPVHCGRDFQPAKHPKRAAEEFCDICGLQISGY</sequence>
<comment type="caution">
    <text evidence="1">The sequence shown here is derived from an EMBL/GenBank/DDBJ whole genome shotgun (WGS) entry which is preliminary data.</text>
</comment>
<dbReference type="Proteomes" id="UP000499080">
    <property type="component" value="Unassembled WGS sequence"/>
</dbReference>
<keyword evidence="2" id="KW-1185">Reference proteome</keyword>
<protein>
    <submittedName>
        <fullName evidence="1">Uncharacterized protein</fullName>
    </submittedName>
</protein>
<evidence type="ECO:0000313" key="1">
    <source>
        <dbReference type="EMBL" id="GBM74780.1"/>
    </source>
</evidence>